<evidence type="ECO:0000256" key="7">
    <source>
        <dbReference type="ARBA" id="ARBA00023136"/>
    </source>
</evidence>
<dbReference type="AlphaFoldDB" id="A0A1M6CTS9"/>
<organism evidence="9 10">
    <name type="scientific">Bacteroides stercorirosoris</name>
    <dbReference type="NCBI Taxonomy" id="871324"/>
    <lineage>
        <taxon>Bacteria</taxon>
        <taxon>Pseudomonadati</taxon>
        <taxon>Bacteroidota</taxon>
        <taxon>Bacteroidia</taxon>
        <taxon>Bacteroidales</taxon>
        <taxon>Bacteroidaceae</taxon>
        <taxon>Bacteroides</taxon>
    </lineage>
</organism>
<evidence type="ECO:0000256" key="3">
    <source>
        <dbReference type="ARBA" id="ARBA00022692"/>
    </source>
</evidence>
<dbReference type="GO" id="GO:0016020">
    <property type="term" value="C:membrane"/>
    <property type="evidence" value="ECO:0007669"/>
    <property type="project" value="UniProtKB-SubCell"/>
</dbReference>
<feature type="transmembrane region" description="Helical" evidence="8">
    <location>
        <begin position="169"/>
        <end position="188"/>
    </location>
</feature>
<keyword evidence="6 8" id="KW-1133">Transmembrane helix</keyword>
<keyword evidence="2" id="KW-0813">Transport</keyword>
<protein>
    <submittedName>
        <fullName evidence="9">Glucose uptake protein</fullName>
    </submittedName>
</protein>
<evidence type="ECO:0000256" key="6">
    <source>
        <dbReference type="ARBA" id="ARBA00022989"/>
    </source>
</evidence>
<evidence type="ECO:0000256" key="5">
    <source>
        <dbReference type="ARBA" id="ARBA00022840"/>
    </source>
</evidence>
<dbReference type="Proteomes" id="UP000184192">
    <property type="component" value="Unassembled WGS sequence"/>
</dbReference>
<keyword evidence="5" id="KW-0067">ATP-binding</keyword>
<feature type="transmembrane region" description="Helical" evidence="8">
    <location>
        <begin position="312"/>
        <end position="333"/>
    </location>
</feature>
<dbReference type="RefSeq" id="WP_025830845.1">
    <property type="nucleotide sequence ID" value="NZ_FQZN01000005.1"/>
</dbReference>
<dbReference type="GO" id="GO:0005524">
    <property type="term" value="F:ATP binding"/>
    <property type="evidence" value="ECO:0007669"/>
    <property type="project" value="UniProtKB-KW"/>
</dbReference>
<comment type="subcellular location">
    <subcellularLocation>
        <location evidence="1">Membrane</location>
        <topology evidence="1">Multi-pass membrane protein</topology>
    </subcellularLocation>
</comment>
<feature type="transmembrane region" description="Helical" evidence="8">
    <location>
        <begin position="249"/>
        <end position="273"/>
    </location>
</feature>
<sequence>MFIVDSYSLAVIFCVITMLCWGSWGNTQKLAGKTWRYELFYWDYVIGILVFSLLLGFTLGSTGDAGRGFVEDLKQISMENYASAFAGGVIFNLSNILLSASVSMAGLTVAFPLGVGIALVLGVFVNYFGEPKGDAVILFSGVALVVLAIIFNAIAAGKMNKKGSSTNKKGILIAIIAGVLMSFFYRFVAAAMDLNNFESPTPAMATPYSAFFIFAIGIFISNFIINTIVMKKPFVGTPVSYKEYFQGKFSTHMVGVLGGAIWGLGTALSYIAAGKAGAAISYALGQGAPMIAALWGIFIWKEFKGSSRTVNILLACMFVLFISGLGAIIISGAN</sequence>
<keyword evidence="7 8" id="KW-0472">Membrane</keyword>
<dbReference type="PANTHER" id="PTHR31081">
    <property type="entry name" value="UREIDE PERMEASE 1-RELATED-RELATED"/>
    <property type="match status" value="1"/>
</dbReference>
<dbReference type="Pfam" id="PF07168">
    <property type="entry name" value="Ureide_permease"/>
    <property type="match status" value="2"/>
</dbReference>
<gene>
    <name evidence="9" type="ORF">SAMN05444350_10541</name>
</gene>
<keyword evidence="10" id="KW-1185">Reference proteome</keyword>
<evidence type="ECO:0000313" key="9">
    <source>
        <dbReference type="EMBL" id="SHI64360.1"/>
    </source>
</evidence>
<evidence type="ECO:0000256" key="1">
    <source>
        <dbReference type="ARBA" id="ARBA00004141"/>
    </source>
</evidence>
<evidence type="ECO:0000256" key="2">
    <source>
        <dbReference type="ARBA" id="ARBA00022448"/>
    </source>
</evidence>
<evidence type="ECO:0000313" key="10">
    <source>
        <dbReference type="Proteomes" id="UP000184192"/>
    </source>
</evidence>
<feature type="transmembrane region" description="Helical" evidence="8">
    <location>
        <begin position="39"/>
        <end position="60"/>
    </location>
</feature>
<keyword evidence="3 8" id="KW-0812">Transmembrane</keyword>
<feature type="transmembrane region" description="Helical" evidence="8">
    <location>
        <begin position="6"/>
        <end position="27"/>
    </location>
</feature>
<dbReference type="InterPro" id="IPR009834">
    <property type="entry name" value="Ureide_permease"/>
</dbReference>
<dbReference type="InterPro" id="IPR030189">
    <property type="entry name" value="UPS_plant"/>
</dbReference>
<name>A0A1M6CTS9_9BACE</name>
<evidence type="ECO:0000256" key="8">
    <source>
        <dbReference type="SAM" id="Phobius"/>
    </source>
</evidence>
<dbReference type="GO" id="GO:0022857">
    <property type="term" value="F:transmembrane transporter activity"/>
    <property type="evidence" value="ECO:0007669"/>
    <property type="project" value="InterPro"/>
</dbReference>
<feature type="transmembrane region" description="Helical" evidence="8">
    <location>
        <begin position="279"/>
        <end position="300"/>
    </location>
</feature>
<evidence type="ECO:0000256" key="4">
    <source>
        <dbReference type="ARBA" id="ARBA00022741"/>
    </source>
</evidence>
<proteinExistence type="predicted"/>
<feature type="transmembrane region" description="Helical" evidence="8">
    <location>
        <begin position="80"/>
        <end position="98"/>
    </location>
</feature>
<feature type="transmembrane region" description="Helical" evidence="8">
    <location>
        <begin position="135"/>
        <end position="157"/>
    </location>
</feature>
<reference evidence="10" key="1">
    <citation type="submission" date="2016-11" db="EMBL/GenBank/DDBJ databases">
        <authorList>
            <person name="Varghese N."/>
            <person name="Submissions S."/>
        </authorList>
    </citation>
    <scope>NUCLEOTIDE SEQUENCE [LARGE SCALE GENOMIC DNA]</scope>
    <source>
        <strain evidence="10">DSM 26884</strain>
    </source>
</reference>
<dbReference type="GeneID" id="92711275"/>
<feature type="transmembrane region" description="Helical" evidence="8">
    <location>
        <begin position="208"/>
        <end position="229"/>
    </location>
</feature>
<keyword evidence="4" id="KW-0547">Nucleotide-binding</keyword>
<accession>A0A1M6CTS9</accession>
<dbReference type="EMBL" id="FQZN01000005">
    <property type="protein sequence ID" value="SHI64360.1"/>
    <property type="molecule type" value="Genomic_DNA"/>
</dbReference>
<feature type="transmembrane region" description="Helical" evidence="8">
    <location>
        <begin position="105"/>
        <end position="129"/>
    </location>
</feature>
<dbReference type="eggNOG" id="COG4975">
    <property type="taxonomic scope" value="Bacteria"/>
</dbReference>